<keyword evidence="5" id="KW-1185">Reference proteome</keyword>
<feature type="domain" description="NAD-dependent epimerase/dehydratase" evidence="3">
    <location>
        <begin position="58"/>
        <end position="319"/>
    </location>
</feature>
<dbReference type="Pfam" id="PF01370">
    <property type="entry name" value="Epimerase"/>
    <property type="match status" value="1"/>
</dbReference>
<dbReference type="EMBL" id="KZ084106">
    <property type="protein sequence ID" value="OSD02226.1"/>
    <property type="molecule type" value="Genomic_DNA"/>
</dbReference>
<organism evidence="4 5">
    <name type="scientific">Trametes coccinea (strain BRFM310)</name>
    <name type="common">Pycnoporus coccineus</name>
    <dbReference type="NCBI Taxonomy" id="1353009"/>
    <lineage>
        <taxon>Eukaryota</taxon>
        <taxon>Fungi</taxon>
        <taxon>Dikarya</taxon>
        <taxon>Basidiomycota</taxon>
        <taxon>Agaricomycotina</taxon>
        <taxon>Agaricomycetes</taxon>
        <taxon>Polyporales</taxon>
        <taxon>Polyporaceae</taxon>
        <taxon>Trametes</taxon>
    </lineage>
</organism>
<evidence type="ECO:0000259" key="3">
    <source>
        <dbReference type="Pfam" id="PF01370"/>
    </source>
</evidence>
<dbReference type="PANTHER" id="PTHR10366:SF564">
    <property type="entry name" value="STEROL-4-ALPHA-CARBOXYLATE 3-DEHYDROGENASE, DECARBOXYLATING"/>
    <property type="match status" value="1"/>
</dbReference>
<gene>
    <name evidence="4" type="ORF">PYCCODRAFT_1435541</name>
</gene>
<dbReference type="Proteomes" id="UP000193067">
    <property type="component" value="Unassembled WGS sequence"/>
</dbReference>
<dbReference type="GO" id="GO:0016616">
    <property type="term" value="F:oxidoreductase activity, acting on the CH-OH group of donors, NAD or NADP as acceptor"/>
    <property type="evidence" value="ECO:0007669"/>
    <property type="project" value="TreeGrafter"/>
</dbReference>
<evidence type="ECO:0000313" key="4">
    <source>
        <dbReference type="EMBL" id="OSD02226.1"/>
    </source>
</evidence>
<dbReference type="Gene3D" id="3.40.50.720">
    <property type="entry name" value="NAD(P)-binding Rossmann-like Domain"/>
    <property type="match status" value="1"/>
</dbReference>
<name>A0A1Y2IM75_TRAC3</name>
<dbReference type="InterPro" id="IPR050425">
    <property type="entry name" value="NAD(P)_dehydrat-like"/>
</dbReference>
<proteinExistence type="inferred from homology"/>
<accession>A0A1Y2IM75</accession>
<comment type="similarity">
    <text evidence="2">Belongs to the NAD(P)-dependent epimerase/dehydratase family. Dihydroflavonol-4-reductase subfamily.</text>
</comment>
<reference evidence="4 5" key="1">
    <citation type="journal article" date="2015" name="Biotechnol. Biofuels">
        <title>Enhanced degradation of softwood versus hardwood by the white-rot fungus Pycnoporus coccineus.</title>
        <authorList>
            <person name="Couturier M."/>
            <person name="Navarro D."/>
            <person name="Chevret D."/>
            <person name="Henrissat B."/>
            <person name="Piumi F."/>
            <person name="Ruiz-Duenas F.J."/>
            <person name="Martinez A.T."/>
            <person name="Grigoriev I.V."/>
            <person name="Riley R."/>
            <person name="Lipzen A."/>
            <person name="Berrin J.G."/>
            <person name="Master E.R."/>
            <person name="Rosso M.N."/>
        </authorList>
    </citation>
    <scope>NUCLEOTIDE SEQUENCE [LARGE SCALE GENOMIC DNA]</scope>
    <source>
        <strain evidence="4 5">BRFM310</strain>
    </source>
</reference>
<dbReference type="OrthoDB" id="2735536at2759"/>
<evidence type="ECO:0000256" key="2">
    <source>
        <dbReference type="ARBA" id="ARBA00023445"/>
    </source>
</evidence>
<dbReference type="InterPro" id="IPR001509">
    <property type="entry name" value="Epimerase_deHydtase"/>
</dbReference>
<dbReference type="PANTHER" id="PTHR10366">
    <property type="entry name" value="NAD DEPENDENT EPIMERASE/DEHYDRATASE"/>
    <property type="match status" value="1"/>
</dbReference>
<dbReference type="InterPro" id="IPR036291">
    <property type="entry name" value="NAD(P)-bd_dom_sf"/>
</dbReference>
<sequence length="402" mass="44006">MDLYYPRRLAASVYSDFYRSELPRAIKHRPFCELSAFNLRTIVTPAPTMPAIPALATVLVTGTNGFIGQWVVLALLAHGYTVHGAFRTPNKLTLFSDLVARKMPEAIDRFKGFVVPEITASGAFAKAIEGVDGVIHLASPTSPALDDPRAAIEPAVKGTLSILESALGTPSVKRIVLASSISAIASGSICAPRAYTEEDWNDQAVQITEQKGRDAPGLIKYEASKTLAERAAWDFMKKHREEIHFDLCVVNPSLVFGPLVDDTLPSPAALPVTPAMVYNALFARPRPAERTPPCFNCVDVRDVTEILTKSLEAPEAGGQRIIANAQVCTWEDWLRANERLGLLSGLDRVSPEDASKPCPPHPFFVNDKSKQMFGITYRGIEETLKGTIVDWESRGWLKHLDA</sequence>
<protein>
    <submittedName>
        <fullName evidence="4">NAD-P-binding protein</fullName>
    </submittedName>
</protein>
<dbReference type="SUPFAM" id="SSF51735">
    <property type="entry name" value="NAD(P)-binding Rossmann-fold domains"/>
    <property type="match status" value="1"/>
</dbReference>
<evidence type="ECO:0000256" key="1">
    <source>
        <dbReference type="ARBA" id="ARBA00023002"/>
    </source>
</evidence>
<evidence type="ECO:0000313" key="5">
    <source>
        <dbReference type="Proteomes" id="UP000193067"/>
    </source>
</evidence>
<dbReference type="AlphaFoldDB" id="A0A1Y2IM75"/>
<keyword evidence="1" id="KW-0560">Oxidoreductase</keyword>
<dbReference type="STRING" id="1353009.A0A1Y2IM75"/>